<dbReference type="Proteomes" id="UP000295807">
    <property type="component" value="Unassembled WGS sequence"/>
</dbReference>
<organism evidence="1 2">
    <name type="scientific">Anseongella ginsenosidimutans</name>
    <dbReference type="NCBI Taxonomy" id="496056"/>
    <lineage>
        <taxon>Bacteria</taxon>
        <taxon>Pseudomonadati</taxon>
        <taxon>Bacteroidota</taxon>
        <taxon>Sphingobacteriia</taxon>
        <taxon>Sphingobacteriales</taxon>
        <taxon>Sphingobacteriaceae</taxon>
        <taxon>Anseongella</taxon>
    </lineage>
</organism>
<dbReference type="OrthoDB" id="5348860at2"/>
<protein>
    <submittedName>
        <fullName evidence="1">Putative membrane protein</fullName>
    </submittedName>
</protein>
<dbReference type="PROSITE" id="PS51257">
    <property type="entry name" value="PROKAR_LIPOPROTEIN"/>
    <property type="match status" value="1"/>
</dbReference>
<comment type="caution">
    <text evidence="1">The sequence shown here is derived from an EMBL/GenBank/DDBJ whole genome shotgun (WGS) entry which is preliminary data.</text>
</comment>
<proteinExistence type="predicted"/>
<reference evidence="1 2" key="1">
    <citation type="submission" date="2019-03" db="EMBL/GenBank/DDBJ databases">
        <title>Genomic Encyclopedia of Type Strains, Phase IV (KMG-IV): sequencing the most valuable type-strain genomes for metagenomic binning, comparative biology and taxonomic classification.</title>
        <authorList>
            <person name="Goeker M."/>
        </authorList>
    </citation>
    <scope>NUCLEOTIDE SEQUENCE [LARGE SCALE GENOMIC DNA]</scope>
    <source>
        <strain evidence="1 2">DSM 21100</strain>
    </source>
</reference>
<accession>A0A4R3KW53</accession>
<evidence type="ECO:0000313" key="1">
    <source>
        <dbReference type="EMBL" id="TCS89969.1"/>
    </source>
</evidence>
<sequence length="237" mass="26297">MKIIQQSGFGILASLLLFSCNPGRENTENNAGTQPDTVTLKGIYTYSPKLSSFMECGDDSTTYWLSDPDSLLGIRAREFQFFPSDRNSVFAELEAVKLPPQDRGTGAEYDSLLKVVKVLNVSAKNFRTDCFPYDFWCLGNEPFWSVEISGGENLIRLTDMGTESAYYYQYTEPVIEGDNYTYDVPAEAGQPSLKIIVKKEECSDGMSDRNYDYSVTVHAGDRTLTGCAISGKGVSSF</sequence>
<evidence type="ECO:0000313" key="2">
    <source>
        <dbReference type="Proteomes" id="UP000295807"/>
    </source>
</evidence>
<keyword evidence="2" id="KW-1185">Reference proteome</keyword>
<dbReference type="RefSeq" id="WP_132127440.1">
    <property type="nucleotide sequence ID" value="NZ_CP042432.1"/>
</dbReference>
<dbReference type="EMBL" id="SMAD01000001">
    <property type="protein sequence ID" value="TCS89969.1"/>
    <property type="molecule type" value="Genomic_DNA"/>
</dbReference>
<gene>
    <name evidence="1" type="ORF">EDD80_101166</name>
</gene>
<dbReference type="AlphaFoldDB" id="A0A4R3KW53"/>
<name>A0A4R3KW53_9SPHI</name>